<keyword evidence="3" id="KW-1185">Reference proteome</keyword>
<dbReference type="EMBL" id="KB566228">
    <property type="protein sequence ID" value="EMP27920.1"/>
    <property type="molecule type" value="Genomic_DNA"/>
</dbReference>
<organism evidence="2 3">
    <name type="scientific">Chelonia mydas</name>
    <name type="common">Green sea-turtle</name>
    <name type="synonym">Chelonia agassizi</name>
    <dbReference type="NCBI Taxonomy" id="8469"/>
    <lineage>
        <taxon>Eukaryota</taxon>
        <taxon>Metazoa</taxon>
        <taxon>Chordata</taxon>
        <taxon>Craniata</taxon>
        <taxon>Vertebrata</taxon>
        <taxon>Euteleostomi</taxon>
        <taxon>Archelosauria</taxon>
        <taxon>Testudinata</taxon>
        <taxon>Testudines</taxon>
        <taxon>Cryptodira</taxon>
        <taxon>Durocryptodira</taxon>
        <taxon>Americhelydia</taxon>
        <taxon>Chelonioidea</taxon>
        <taxon>Cheloniidae</taxon>
        <taxon>Chelonia</taxon>
    </lineage>
</organism>
<protein>
    <submittedName>
        <fullName evidence="2">Uncharacterized protein</fullName>
    </submittedName>
</protein>
<dbReference type="Proteomes" id="UP000031443">
    <property type="component" value="Unassembled WGS sequence"/>
</dbReference>
<sequence length="245" mass="26234">MTGTPHVFQQGHWLGCYCADAASGTHSRRWGLGEGLTLPSVPEELPSGDYGGAMNAWVCLETAVIGDWCRNEGTDVGARGTRDGMESAPMVWATRISIEKVTGRRVTGTGSNPHQDDGDCSCGAGDRERAPDDLGGGSSDLQRWFQQGHWRGCYCADAASGTHSRRWGLGEGLTLPSVPEELPSGDYGGTVDGEQCWAEVGAGSALHTDAEVLSKSCWDGSEARRRVDSMRRAHNRISRSFCVLS</sequence>
<evidence type="ECO:0000256" key="1">
    <source>
        <dbReference type="SAM" id="MobiDB-lite"/>
    </source>
</evidence>
<gene>
    <name evidence="2" type="ORF">UY3_14984</name>
</gene>
<evidence type="ECO:0000313" key="2">
    <source>
        <dbReference type="EMBL" id="EMP27920.1"/>
    </source>
</evidence>
<evidence type="ECO:0000313" key="3">
    <source>
        <dbReference type="Proteomes" id="UP000031443"/>
    </source>
</evidence>
<feature type="region of interest" description="Disordered" evidence="1">
    <location>
        <begin position="103"/>
        <end position="139"/>
    </location>
</feature>
<name>M7AXX3_CHEMY</name>
<dbReference type="AlphaFoldDB" id="M7AXX3"/>
<reference evidence="3" key="1">
    <citation type="journal article" date="2013" name="Nat. Genet.">
        <title>The draft genomes of soft-shell turtle and green sea turtle yield insights into the development and evolution of the turtle-specific body plan.</title>
        <authorList>
            <person name="Wang Z."/>
            <person name="Pascual-Anaya J."/>
            <person name="Zadissa A."/>
            <person name="Li W."/>
            <person name="Niimura Y."/>
            <person name="Huang Z."/>
            <person name="Li C."/>
            <person name="White S."/>
            <person name="Xiong Z."/>
            <person name="Fang D."/>
            <person name="Wang B."/>
            <person name="Ming Y."/>
            <person name="Chen Y."/>
            <person name="Zheng Y."/>
            <person name="Kuraku S."/>
            <person name="Pignatelli M."/>
            <person name="Herrero J."/>
            <person name="Beal K."/>
            <person name="Nozawa M."/>
            <person name="Li Q."/>
            <person name="Wang J."/>
            <person name="Zhang H."/>
            <person name="Yu L."/>
            <person name="Shigenobu S."/>
            <person name="Wang J."/>
            <person name="Liu J."/>
            <person name="Flicek P."/>
            <person name="Searle S."/>
            <person name="Wang J."/>
            <person name="Kuratani S."/>
            <person name="Yin Y."/>
            <person name="Aken B."/>
            <person name="Zhang G."/>
            <person name="Irie N."/>
        </authorList>
    </citation>
    <scope>NUCLEOTIDE SEQUENCE [LARGE SCALE GENOMIC DNA]</scope>
</reference>
<proteinExistence type="predicted"/>
<accession>M7AXX3</accession>